<evidence type="ECO:0000256" key="1">
    <source>
        <dbReference type="ARBA" id="ARBA00005369"/>
    </source>
</evidence>
<dbReference type="CDD" id="cd02440">
    <property type="entry name" value="AdoMet_MTases"/>
    <property type="match status" value="1"/>
</dbReference>
<reference evidence="4 5" key="1">
    <citation type="submission" date="2024-02" db="EMBL/GenBank/DDBJ databases">
        <title>Roseibium algae sp. nov., isolated from marine alga (Grateloupia sp.), showing potential in myo-inositol conversion.</title>
        <authorList>
            <person name="Wang Y."/>
        </authorList>
    </citation>
    <scope>NUCLEOTIDE SEQUENCE [LARGE SCALE GENOMIC DNA]</scope>
    <source>
        <strain evidence="4 5">H3510</strain>
    </source>
</reference>
<organism evidence="4 5">
    <name type="scientific">Roseibium algae</name>
    <dbReference type="NCBI Taxonomy" id="3123038"/>
    <lineage>
        <taxon>Bacteria</taxon>
        <taxon>Pseudomonadati</taxon>
        <taxon>Pseudomonadota</taxon>
        <taxon>Alphaproteobacteria</taxon>
        <taxon>Hyphomicrobiales</taxon>
        <taxon>Stappiaceae</taxon>
        <taxon>Roseibium</taxon>
    </lineage>
</organism>
<dbReference type="Proteomes" id="UP001385499">
    <property type="component" value="Unassembled WGS sequence"/>
</dbReference>
<protein>
    <recommendedName>
        <fullName evidence="2">Protein-L-isoaspartate O-methyltransferase</fullName>
    </recommendedName>
    <alternativeName>
        <fullName evidence="3">Protein L-isoaspartyl methyltransferase</fullName>
    </alternativeName>
</protein>
<evidence type="ECO:0000256" key="3">
    <source>
        <dbReference type="ARBA" id="ARBA00030757"/>
    </source>
</evidence>
<accession>A0ABU8TL69</accession>
<keyword evidence="5" id="KW-1185">Reference proteome</keyword>
<dbReference type="Gene3D" id="3.40.50.150">
    <property type="entry name" value="Vaccinia Virus protein VP39"/>
    <property type="match status" value="1"/>
</dbReference>
<dbReference type="InterPro" id="IPR000682">
    <property type="entry name" value="PCMT"/>
</dbReference>
<comment type="caution">
    <text evidence="4">The sequence shown here is derived from an EMBL/GenBank/DDBJ whole genome shotgun (WGS) entry which is preliminary data.</text>
</comment>
<evidence type="ECO:0000313" key="4">
    <source>
        <dbReference type="EMBL" id="MEJ8474360.1"/>
    </source>
</evidence>
<dbReference type="RefSeq" id="WP_340274361.1">
    <property type="nucleotide sequence ID" value="NZ_JBAKIA010000005.1"/>
</dbReference>
<name>A0ABU8TL69_9HYPH</name>
<gene>
    <name evidence="4" type="ORF">V6575_09685</name>
</gene>
<dbReference type="EMBL" id="JBAKIA010000005">
    <property type="protein sequence ID" value="MEJ8474360.1"/>
    <property type="molecule type" value="Genomic_DNA"/>
</dbReference>
<comment type="similarity">
    <text evidence="1">Belongs to the methyltransferase superfamily. L-isoaspartyl/D-aspartyl protein methyltransferase family.</text>
</comment>
<dbReference type="PANTHER" id="PTHR11579:SF18">
    <property type="entry name" value="PROTEIN-L-ISOASPARTATE O-METHYLTRANSFERASE"/>
    <property type="match status" value="1"/>
</dbReference>
<dbReference type="Pfam" id="PF01135">
    <property type="entry name" value="PCMT"/>
    <property type="match status" value="1"/>
</dbReference>
<evidence type="ECO:0000313" key="5">
    <source>
        <dbReference type="Proteomes" id="UP001385499"/>
    </source>
</evidence>
<evidence type="ECO:0000256" key="2">
    <source>
        <dbReference type="ARBA" id="ARBA00013346"/>
    </source>
</evidence>
<proteinExistence type="inferred from homology"/>
<dbReference type="SUPFAM" id="SSF53335">
    <property type="entry name" value="S-adenosyl-L-methionine-dependent methyltransferases"/>
    <property type="match status" value="1"/>
</dbReference>
<dbReference type="PANTHER" id="PTHR11579">
    <property type="entry name" value="PROTEIN-L-ISOASPARTATE O-METHYLTRANSFERASE"/>
    <property type="match status" value="1"/>
</dbReference>
<sequence>MTDYVQSRRKMVDNQLRTNDVTDNRILDAMEWVPREKFVTASKQSVAYIDEELPVNSSATRFLIKPHIFGKLIQLAEVREADVVLVVGAGSGYSAAVLSRLAASVVAVEEDADLAASASEMLIELGIENAAVVEGILKDGCASEGPYDVIVVDGAVAAEVPEKLLTQLKGAGRLVAIEGQGGAASARVYQNSDGVIAPRFGFNASTALLPGFEKVPQFVF</sequence>
<dbReference type="InterPro" id="IPR029063">
    <property type="entry name" value="SAM-dependent_MTases_sf"/>
</dbReference>